<dbReference type="EMBL" id="CP002360">
    <property type="protein sequence ID" value="AEE97736.1"/>
    <property type="molecule type" value="Genomic_DNA"/>
</dbReference>
<dbReference type="InterPro" id="IPR049557">
    <property type="entry name" value="Transketolase_CS"/>
</dbReference>
<evidence type="ECO:0000256" key="2">
    <source>
        <dbReference type="ARBA" id="ARBA00007131"/>
    </source>
</evidence>
<dbReference type="eggNOG" id="COG3959">
    <property type="taxonomic scope" value="Bacteria"/>
</dbReference>
<evidence type="ECO:0000256" key="3">
    <source>
        <dbReference type="ARBA" id="ARBA00022679"/>
    </source>
</evidence>
<dbReference type="RefSeq" id="WP_013782159.1">
    <property type="nucleotide sequence ID" value="NC_015520.1"/>
</dbReference>
<evidence type="ECO:0000256" key="1">
    <source>
        <dbReference type="ARBA" id="ARBA00001964"/>
    </source>
</evidence>
<dbReference type="KEGG" id="mas:Mahau_2591"/>
<evidence type="ECO:0000313" key="8">
    <source>
        <dbReference type="Proteomes" id="UP000008457"/>
    </source>
</evidence>
<keyword evidence="8" id="KW-1185">Reference proteome</keyword>
<dbReference type="Pfam" id="PF00456">
    <property type="entry name" value="Transketolase_N"/>
    <property type="match status" value="1"/>
</dbReference>
<sequence>MDIDKLQNKAVDIRKELLTMIYEAGGGHVGGSLSSVDILVALHYGVMRLDPRNPKWEQRDRFILSKGHSVEGYYAILCDIGFFSKDELKTYRKFDSKLIGHPSNKVPGVEASTGALGHGLSIGIGMALAGKMDAKDYKVYVLMGDGEQAEGSLWEAAMAAGNYKLDNLIGIIDRNGLQISGSTEDVMKLESLKDKWTSFGWHIQSLDGHDITGLIRAFQSIPVQKGKPHLIIANTIKGKGVPFMENDPAWHHKVPDSQQLNMALQALDAQYKEVR</sequence>
<keyword evidence="4" id="KW-0479">Metal-binding</keyword>
<reference evidence="7 8" key="2">
    <citation type="journal article" date="2011" name="Stand. Genomic Sci.">
        <title>Complete genome sequence of Mahella australiensis type strain (50-1 BON).</title>
        <authorList>
            <person name="Sikorski J."/>
            <person name="Teshima H."/>
            <person name="Nolan M."/>
            <person name="Lucas S."/>
            <person name="Hammon N."/>
            <person name="Deshpande S."/>
            <person name="Cheng J.F."/>
            <person name="Pitluck S."/>
            <person name="Liolios K."/>
            <person name="Pagani I."/>
            <person name="Ivanova N."/>
            <person name="Huntemann M."/>
            <person name="Mavromatis K."/>
            <person name="Ovchinikova G."/>
            <person name="Pati A."/>
            <person name="Tapia R."/>
            <person name="Han C."/>
            <person name="Goodwin L."/>
            <person name="Chen A."/>
            <person name="Palaniappan K."/>
            <person name="Land M."/>
            <person name="Hauser L."/>
            <person name="Ngatchou-Djao O.D."/>
            <person name="Rohde M."/>
            <person name="Pukall R."/>
            <person name="Spring S."/>
            <person name="Abt B."/>
            <person name="Goker M."/>
            <person name="Detter J.C."/>
            <person name="Woyke T."/>
            <person name="Bristow J."/>
            <person name="Markowitz V."/>
            <person name="Hugenholtz P."/>
            <person name="Eisen J.A."/>
            <person name="Kyrpides N.C."/>
            <person name="Klenk H.P."/>
            <person name="Lapidus A."/>
        </authorList>
    </citation>
    <scope>NUCLEOTIDE SEQUENCE [LARGE SCALE GENOMIC DNA]</scope>
    <source>
        <strain evidence="8">DSM 15567 / CIP 107919 / 50-1 BON</strain>
    </source>
</reference>
<keyword evidence="5" id="KW-0786">Thiamine pyrophosphate</keyword>
<comment type="similarity">
    <text evidence="2">Belongs to the transketolase family.</text>
</comment>
<reference evidence="8" key="1">
    <citation type="submission" date="2010-11" db="EMBL/GenBank/DDBJ databases">
        <title>The complete genome of Mahella australiensis DSM 15567.</title>
        <authorList>
            <consortium name="US DOE Joint Genome Institute (JGI-PGF)"/>
            <person name="Lucas S."/>
            <person name="Copeland A."/>
            <person name="Lapidus A."/>
            <person name="Bruce D."/>
            <person name="Goodwin L."/>
            <person name="Pitluck S."/>
            <person name="Kyrpides N."/>
            <person name="Mavromatis K."/>
            <person name="Pagani I."/>
            <person name="Ivanova N."/>
            <person name="Teshima H."/>
            <person name="Brettin T."/>
            <person name="Detter J.C."/>
            <person name="Han C."/>
            <person name="Tapia R."/>
            <person name="Land M."/>
            <person name="Hauser L."/>
            <person name="Markowitz V."/>
            <person name="Cheng J.-F."/>
            <person name="Hugenholtz P."/>
            <person name="Woyke T."/>
            <person name="Wu D."/>
            <person name="Spring S."/>
            <person name="Pukall R."/>
            <person name="Steenblock K."/>
            <person name="Schneider S."/>
            <person name="Klenk H.-P."/>
            <person name="Eisen J.A."/>
        </authorList>
    </citation>
    <scope>NUCLEOTIDE SEQUENCE [LARGE SCALE GENOMIC DNA]</scope>
    <source>
        <strain evidence="8">DSM 15567 / CIP 107919 / 50-1 BON</strain>
    </source>
</reference>
<dbReference type="AlphaFoldDB" id="F3ZY40"/>
<keyword evidence="3 7" id="KW-0808">Transferase</keyword>
<dbReference type="Gene3D" id="3.40.50.970">
    <property type="match status" value="1"/>
</dbReference>
<comment type="cofactor">
    <cofactor evidence="1">
        <name>thiamine diphosphate</name>
        <dbReference type="ChEBI" id="CHEBI:58937"/>
    </cofactor>
</comment>
<evidence type="ECO:0000256" key="5">
    <source>
        <dbReference type="ARBA" id="ARBA00023052"/>
    </source>
</evidence>
<dbReference type="CDD" id="cd02012">
    <property type="entry name" value="TPP_TK"/>
    <property type="match status" value="1"/>
</dbReference>
<dbReference type="GO" id="GO:0046872">
    <property type="term" value="F:metal ion binding"/>
    <property type="evidence" value="ECO:0007669"/>
    <property type="project" value="UniProtKB-KW"/>
</dbReference>
<evidence type="ECO:0000256" key="4">
    <source>
        <dbReference type="ARBA" id="ARBA00022723"/>
    </source>
</evidence>
<gene>
    <name evidence="7" type="ordered locus">Mahau_2591</name>
</gene>
<dbReference type="EC" id="2.2.1.1" evidence="7"/>
<dbReference type="STRING" id="697281.Mahau_2591"/>
<protein>
    <submittedName>
        <fullName evidence="7">Transketolase subunit A</fullName>
        <ecNumber evidence="7">2.2.1.1</ecNumber>
    </submittedName>
</protein>
<accession>F3ZY40</accession>
<evidence type="ECO:0000313" key="7">
    <source>
        <dbReference type="EMBL" id="AEE97736.1"/>
    </source>
</evidence>
<dbReference type="SUPFAM" id="SSF52518">
    <property type="entry name" value="Thiamin diphosphate-binding fold (THDP-binding)"/>
    <property type="match status" value="1"/>
</dbReference>
<proteinExistence type="inferred from homology"/>
<dbReference type="InterPro" id="IPR029061">
    <property type="entry name" value="THDP-binding"/>
</dbReference>
<dbReference type="PANTHER" id="PTHR47514:SF1">
    <property type="entry name" value="TRANSKETOLASE N-TERMINAL SECTION-RELATED"/>
    <property type="match status" value="1"/>
</dbReference>
<name>F3ZY40_MAHA5</name>
<dbReference type="Proteomes" id="UP000008457">
    <property type="component" value="Chromosome"/>
</dbReference>
<dbReference type="HOGENOM" id="CLU_009227_4_1_9"/>
<dbReference type="PROSITE" id="PS00801">
    <property type="entry name" value="TRANSKETOLASE_1"/>
    <property type="match status" value="1"/>
</dbReference>
<organism evidence="7 8">
    <name type="scientific">Mahella australiensis (strain DSM 15567 / CIP 107919 / 50-1 BON)</name>
    <dbReference type="NCBI Taxonomy" id="697281"/>
    <lineage>
        <taxon>Bacteria</taxon>
        <taxon>Bacillati</taxon>
        <taxon>Bacillota</taxon>
        <taxon>Clostridia</taxon>
        <taxon>Thermoanaerobacterales</taxon>
        <taxon>Thermoanaerobacterales Family IV. Incertae Sedis</taxon>
        <taxon>Mahella</taxon>
    </lineage>
</organism>
<feature type="domain" description="Transketolase N-terminal" evidence="6">
    <location>
        <begin position="13"/>
        <end position="251"/>
    </location>
</feature>
<dbReference type="GO" id="GO:0004802">
    <property type="term" value="F:transketolase activity"/>
    <property type="evidence" value="ECO:0007669"/>
    <property type="project" value="UniProtKB-EC"/>
</dbReference>
<dbReference type="OrthoDB" id="8732661at2"/>
<dbReference type="InterPro" id="IPR005474">
    <property type="entry name" value="Transketolase_N"/>
</dbReference>
<dbReference type="PANTHER" id="PTHR47514">
    <property type="entry name" value="TRANSKETOLASE N-TERMINAL SECTION-RELATED"/>
    <property type="match status" value="1"/>
</dbReference>
<evidence type="ECO:0000259" key="6">
    <source>
        <dbReference type="Pfam" id="PF00456"/>
    </source>
</evidence>